<dbReference type="Proteomes" id="UP000188320">
    <property type="component" value="Unassembled WGS sequence"/>
</dbReference>
<organism evidence="1 2">
    <name type="scientific">Zancudomyces culisetae</name>
    <name type="common">Gut fungus</name>
    <name type="synonym">Smittium culisetae</name>
    <dbReference type="NCBI Taxonomy" id="1213189"/>
    <lineage>
        <taxon>Eukaryota</taxon>
        <taxon>Fungi</taxon>
        <taxon>Fungi incertae sedis</taxon>
        <taxon>Zoopagomycota</taxon>
        <taxon>Kickxellomycotina</taxon>
        <taxon>Harpellomycetes</taxon>
        <taxon>Harpellales</taxon>
        <taxon>Legeriomycetaceae</taxon>
        <taxon>Zancudomyces</taxon>
    </lineage>
</organism>
<keyword evidence="2" id="KW-1185">Reference proteome</keyword>
<protein>
    <submittedName>
        <fullName evidence="1">Uncharacterized protein</fullName>
    </submittedName>
</protein>
<proteinExistence type="predicted"/>
<comment type="caution">
    <text evidence="1">The sequence shown here is derived from an EMBL/GenBank/DDBJ whole genome shotgun (WGS) entry which is preliminary data.</text>
</comment>
<dbReference type="EMBL" id="LSSK01000929">
    <property type="protein sequence ID" value="OMH81308.1"/>
    <property type="molecule type" value="Genomic_DNA"/>
</dbReference>
<evidence type="ECO:0000313" key="2">
    <source>
        <dbReference type="Proteomes" id="UP000188320"/>
    </source>
</evidence>
<reference evidence="2" key="1">
    <citation type="submission" date="2017-01" db="EMBL/GenBank/DDBJ databases">
        <authorList>
            <person name="Wang Y."/>
            <person name="White M."/>
            <person name="Kvist S."/>
            <person name="Moncalvo J.-M."/>
        </authorList>
    </citation>
    <scope>NUCLEOTIDE SEQUENCE [LARGE SCALE GENOMIC DNA]</scope>
    <source>
        <strain evidence="2">COL-18-3</strain>
    </source>
</reference>
<gene>
    <name evidence="1" type="ORF">AX774_g5237</name>
</gene>
<accession>A0A1R1PK17</accession>
<evidence type="ECO:0000313" key="1">
    <source>
        <dbReference type="EMBL" id="OMH81308.1"/>
    </source>
</evidence>
<dbReference type="AlphaFoldDB" id="A0A1R1PK17"/>
<sequence length="79" mass="8714">MVPNTSGCATAPLVDIIVANYHPPPSQLSGKGTPVQIECGTVLALLRCYYLRPVHLQLALVFVVRDVCFHQQSLVMYFL</sequence>
<name>A0A1R1PK17_ZANCU</name>